<accession>A0ABN7RMK3</accession>
<organism evidence="1 2">
    <name type="scientific">Oikopleura dioica</name>
    <name type="common">Tunicate</name>
    <dbReference type="NCBI Taxonomy" id="34765"/>
    <lineage>
        <taxon>Eukaryota</taxon>
        <taxon>Metazoa</taxon>
        <taxon>Chordata</taxon>
        <taxon>Tunicata</taxon>
        <taxon>Appendicularia</taxon>
        <taxon>Copelata</taxon>
        <taxon>Oikopleuridae</taxon>
        <taxon>Oikopleura</taxon>
    </lineage>
</organism>
<keyword evidence="2" id="KW-1185">Reference proteome</keyword>
<protein>
    <submittedName>
        <fullName evidence="1">Oidioi.mRNA.OKI2018_I69.PAR.g8895.t1.cds</fullName>
    </submittedName>
</protein>
<proteinExistence type="predicted"/>
<evidence type="ECO:0000313" key="2">
    <source>
        <dbReference type="Proteomes" id="UP001158576"/>
    </source>
</evidence>
<name>A0ABN7RMK3_OIKDI</name>
<evidence type="ECO:0000313" key="1">
    <source>
        <dbReference type="EMBL" id="CAG5078084.1"/>
    </source>
</evidence>
<dbReference type="Proteomes" id="UP001158576">
    <property type="component" value="Chromosome PAR"/>
</dbReference>
<reference evidence="1 2" key="1">
    <citation type="submission" date="2021-04" db="EMBL/GenBank/DDBJ databases">
        <authorList>
            <person name="Bliznina A."/>
        </authorList>
    </citation>
    <scope>NUCLEOTIDE SEQUENCE [LARGE SCALE GENOMIC DNA]</scope>
</reference>
<gene>
    <name evidence="1" type="ORF">OKIOD_LOCUS453</name>
</gene>
<sequence>MDLCYQWIISSMSCKSQKWRSSKFIHRFQKVIGDALWHIESTRKCAVNRRGKREADEFSDVSDISSFFADEDSYYESMINGEYDDFESLQYQYEDFLHATEKHVINEEENEEMLDFARGRRPKNPVKIEKDEKTLCAESFDNLYEKTSINSCRKHPAWKKRTAGLIRQITQYSSKCAN</sequence>
<dbReference type="EMBL" id="OU015568">
    <property type="protein sequence ID" value="CAG5078084.1"/>
    <property type="molecule type" value="Genomic_DNA"/>
</dbReference>